<dbReference type="EMBL" id="GECU01003595">
    <property type="protein sequence ID" value="JAT04112.1"/>
    <property type="molecule type" value="Transcribed_RNA"/>
</dbReference>
<organism evidence="1">
    <name type="scientific">Homalodisca liturata</name>
    <dbReference type="NCBI Taxonomy" id="320908"/>
    <lineage>
        <taxon>Eukaryota</taxon>
        <taxon>Metazoa</taxon>
        <taxon>Ecdysozoa</taxon>
        <taxon>Arthropoda</taxon>
        <taxon>Hexapoda</taxon>
        <taxon>Insecta</taxon>
        <taxon>Pterygota</taxon>
        <taxon>Neoptera</taxon>
        <taxon>Paraneoptera</taxon>
        <taxon>Hemiptera</taxon>
        <taxon>Auchenorrhyncha</taxon>
        <taxon>Membracoidea</taxon>
        <taxon>Cicadellidae</taxon>
        <taxon>Cicadellinae</taxon>
        <taxon>Proconiini</taxon>
        <taxon>Homalodisca</taxon>
    </lineage>
</organism>
<protein>
    <recommendedName>
        <fullName evidence="2">Reverse transcriptase domain-containing protein</fullName>
    </recommendedName>
</protein>
<gene>
    <name evidence="1" type="ORF">g.45623</name>
</gene>
<sequence>MLTIQTLCIKAPTKHELEIISFLELNSCIQFFSKLNLRTNNFKSNALNFCLRQREIEDRAAVMADDVLIEETDSTKFLGMYLNRSLTWDDHIESNCLKVSSGIYALRNLSKF</sequence>
<name>A0A1B6JY10_9HEMI</name>
<proteinExistence type="predicted"/>
<accession>A0A1B6JY10</accession>
<reference evidence="1" key="1">
    <citation type="submission" date="2015-11" db="EMBL/GenBank/DDBJ databases">
        <title>De novo transcriptome assembly of four potential Pierce s Disease insect vectors from Arizona vineyards.</title>
        <authorList>
            <person name="Tassone E.E."/>
        </authorList>
    </citation>
    <scope>NUCLEOTIDE SEQUENCE</scope>
</reference>
<dbReference type="AlphaFoldDB" id="A0A1B6JY10"/>
<evidence type="ECO:0000313" key="1">
    <source>
        <dbReference type="EMBL" id="JAT04112.1"/>
    </source>
</evidence>
<evidence type="ECO:0008006" key="2">
    <source>
        <dbReference type="Google" id="ProtNLM"/>
    </source>
</evidence>